<dbReference type="PROSITE" id="PS50109">
    <property type="entry name" value="HIS_KIN"/>
    <property type="match status" value="1"/>
</dbReference>
<dbReference type="Gene3D" id="1.20.5.1930">
    <property type="match status" value="1"/>
</dbReference>
<dbReference type="InterPro" id="IPR005467">
    <property type="entry name" value="His_kinase_dom"/>
</dbReference>
<feature type="domain" description="PAC" evidence="8">
    <location>
        <begin position="861"/>
        <end position="912"/>
    </location>
</feature>
<dbReference type="PROSITE" id="PS50112">
    <property type="entry name" value="PAS"/>
    <property type="match status" value="8"/>
</dbReference>
<evidence type="ECO:0000259" key="8">
    <source>
        <dbReference type="PROSITE" id="PS50113"/>
    </source>
</evidence>
<comment type="catalytic activity">
    <reaction evidence="1">
        <text>ATP + protein L-histidine = ADP + protein N-phospho-L-histidine.</text>
        <dbReference type="EC" id="2.7.13.3"/>
    </reaction>
</comment>
<feature type="domain" description="PAS" evidence="7">
    <location>
        <begin position="1041"/>
        <end position="1112"/>
    </location>
</feature>
<keyword evidence="10" id="KW-1185">Reference proteome</keyword>
<evidence type="ECO:0000256" key="4">
    <source>
        <dbReference type="ARBA" id="ARBA00022679"/>
    </source>
</evidence>
<dbReference type="Pfam" id="PF13426">
    <property type="entry name" value="PAS_9"/>
    <property type="match status" value="2"/>
</dbReference>
<dbReference type="GO" id="GO:0016020">
    <property type="term" value="C:membrane"/>
    <property type="evidence" value="ECO:0007669"/>
    <property type="project" value="InterPro"/>
</dbReference>
<dbReference type="Pfam" id="PF13188">
    <property type="entry name" value="PAS_8"/>
    <property type="match status" value="2"/>
</dbReference>
<dbReference type="Pfam" id="PF07730">
    <property type="entry name" value="HisKA_3"/>
    <property type="match status" value="1"/>
</dbReference>
<evidence type="ECO:0000256" key="3">
    <source>
        <dbReference type="ARBA" id="ARBA00022553"/>
    </source>
</evidence>
<feature type="domain" description="PAS" evidence="7">
    <location>
        <begin position="1429"/>
        <end position="1504"/>
    </location>
</feature>
<feature type="domain" description="PAS" evidence="7">
    <location>
        <begin position="171"/>
        <end position="247"/>
    </location>
</feature>
<evidence type="ECO:0000256" key="5">
    <source>
        <dbReference type="ARBA" id="ARBA00022777"/>
    </source>
</evidence>
<dbReference type="Gene3D" id="3.30.565.10">
    <property type="entry name" value="Histidine kinase-like ATPase, C-terminal domain"/>
    <property type="match status" value="1"/>
</dbReference>
<feature type="domain" description="PAS" evidence="7">
    <location>
        <begin position="475"/>
        <end position="520"/>
    </location>
</feature>
<dbReference type="PANTHER" id="PTHR43304:SF1">
    <property type="entry name" value="PAC DOMAIN-CONTAINING PROTEIN"/>
    <property type="match status" value="1"/>
</dbReference>
<keyword evidence="3" id="KW-0597">Phosphoprotein</keyword>
<dbReference type="PROSITE" id="PS50113">
    <property type="entry name" value="PAC"/>
    <property type="match status" value="4"/>
</dbReference>
<evidence type="ECO:0000256" key="1">
    <source>
        <dbReference type="ARBA" id="ARBA00000085"/>
    </source>
</evidence>
<dbReference type="InterPro" id="IPR011712">
    <property type="entry name" value="Sig_transdc_His_kin_sub3_dim/P"/>
</dbReference>
<keyword evidence="5" id="KW-0418">Kinase</keyword>
<organism evidence="9 10">
    <name type="scientific">Phnomibacter ginsenosidimutans</name>
    <dbReference type="NCBI Taxonomy" id="2676868"/>
    <lineage>
        <taxon>Bacteria</taxon>
        <taxon>Pseudomonadati</taxon>
        <taxon>Bacteroidota</taxon>
        <taxon>Chitinophagia</taxon>
        <taxon>Chitinophagales</taxon>
        <taxon>Chitinophagaceae</taxon>
        <taxon>Phnomibacter</taxon>
    </lineage>
</organism>
<dbReference type="InterPro" id="IPR013655">
    <property type="entry name" value="PAS_fold_3"/>
</dbReference>
<sequence>MELGENNLRYFDAKLQLMENGNVLILSRDITETQQAALLLEESEQKYKSVFEATPVGLVAISATGEILLSNQHFRTLTGYTKEDIPNIEKWWTTAYPEEQYRTAIRTAWDAAVLKALQTQTNVTPMEVSIVCKNGESRYFEIGFVISGDISLVAFNDVHDKRLAQLQLAESENRFRQIAETVNEVFWLRSADFKELLYINPAYEKVFGRKIADLHEEERFFFNAVHPEDREMVWNNFERYKETLEFDMVYRIVTPDGAIKWLRNKSLPVKNEEGEVVAHAGTAVDVTDRKLAEIRLKNQEEFQHLLMQLATEFINAPVEQFDDVMNRMLEKVGLATHADRSYVFEHDYSNSTSSNTYEWCAENITPEIGNLQSLPMHLFADILAAHNEGEVYHVPNIEALRDTPALYQHFAEQGIQSLVVLPLMVHQKNIGFIGFDAVRKPRSFKPSEIQLLQVLAEIVTNAIVRRKSETQIRDSENDYRRLFDTMAQGVVYQDKTGHIIKANKAAEKILGLSLDQMLGRISTDSRWHSIHEDGTIFPGKEHPAMETLRTGKPVHNKVMGIFHPELEKYRWIIVNSEPEFIHPDDTPDRVFATFTDISDLKAAEAELKAQAELQQMLMEIATTYINIPLDQLDQSIHHSLGTIGRFVQADRAYIFDYDLDALTCSNTYEWCEDGIGAEIMNLQNISVEGMHDWLDKHKQGLPFVIADVQLLKDDSQKELKEVLTAQHIQSLITLPLIDNNRLLGFIGFDSVRKPHYYSEKEQQLLHLYTQVLLNVKKRLQTENSLEENKRFLENIIDNSGSLIFVKNLDGTYRTINKRFEAMIGKSRQDVIGKTDVEIFGEAQAKIYREHDNYVMQTDKILEVEELVETAEAVHHFLSIKFPLKDNEGKVTGVCGMSTEITERKIAEMQLRENEERLVQLTTLSHTFAWEVDQNGLFTYVSDVVTEVLGYTPEEMVGKLHYYDLHPEENRSTFIALTQHVFRNKETFNDLENPAVHKDGHEVWLATTGTPIVDEHGNLKGYRGGDTDITRRKNMELALVKSEAIYRLLAENSTDVIWILDINSLSLTFVSPSAIELRGYTAAESMVQPVEESMTPESYKAIAAKIQETLATYEATGILPPAEMLEIEQYHKDGSHVWVEVVAKLQLNMDGELEVLGVSRNITERKKVEQEKLLAQEALKESESRLEAIIETTSDNIWSINNQYEILYINGMFREAFKQSFGFALNKGDNILQVLPEPFKSSWKEHYDFVLHNKRRKSFEERYDFAEGSMWVEVAMFPILANDDITGVSCFGKDITQQKVSELALAESEQRFRTMFRDNTSVMLLINPEDGQIIDSNAAAEKFYGWSADKFQSMKLTDLSLHPDSTRQKMQLALAEKNARYEMVHKKSNGTLCEMEIFSSLIHIENRLVIHEIIHDISDKKRAEADLIEKNKQLNLLIQNIPGVVFNCINNDDNHMNFINDYIKEITGYRAAEINGTENIYYRKLIHPEDLPKFDFAVETAYQQKQRYNYSYRLLSKDGSYKWVYEIGEFQSYEGASLNKRIDGIIFDITNQITSEEQKLNAAYDAAEAERTRISHEIHDGIQQTLVASKLSIASMRKDIDQIGGRTLEKFTNGLQLLDQGIQEARSIAHALMPKQVNDYGFAVAVEHLIVNLDKKVEVNFEHPGLMLNDGKFGTNLFRITQEAVNNIIKHAQATKIDIKLSEAGNRLILTIHDNGIGFEKSLLHSPDKGIGMQIMASRAAAMNANFDVATAKGKGTTIIVDVPYE</sequence>
<dbReference type="CDD" id="cd00130">
    <property type="entry name" value="PAS"/>
    <property type="match status" value="8"/>
</dbReference>
<dbReference type="Pfam" id="PF08448">
    <property type="entry name" value="PAS_4"/>
    <property type="match status" value="1"/>
</dbReference>
<proteinExistence type="predicted"/>
<dbReference type="InterPro" id="IPR013767">
    <property type="entry name" value="PAS_fold"/>
</dbReference>
<dbReference type="Pfam" id="PF01590">
    <property type="entry name" value="GAF"/>
    <property type="match status" value="2"/>
</dbReference>
<dbReference type="SUPFAM" id="SSF55781">
    <property type="entry name" value="GAF domain-like"/>
    <property type="match status" value="2"/>
</dbReference>
<feature type="domain" description="PAC" evidence="8">
    <location>
        <begin position="246"/>
        <end position="298"/>
    </location>
</feature>
<name>A0A6I6G891_9BACT</name>
<gene>
    <name evidence="9" type="ORF">GLV81_05775</name>
</gene>
<dbReference type="NCBIfam" id="TIGR00229">
    <property type="entry name" value="sensory_box"/>
    <property type="match status" value="9"/>
</dbReference>
<dbReference type="Pfam" id="PF08447">
    <property type="entry name" value="PAS_3"/>
    <property type="match status" value="3"/>
</dbReference>
<feature type="domain" description="Histidine kinase" evidence="6">
    <location>
        <begin position="1676"/>
        <end position="1765"/>
    </location>
</feature>
<accession>A0A6I6G891</accession>
<feature type="domain" description="PAC" evidence="8">
    <location>
        <begin position="988"/>
        <end position="1040"/>
    </location>
</feature>
<dbReference type="SUPFAM" id="SSF55874">
    <property type="entry name" value="ATPase domain of HSP90 chaperone/DNA topoisomerase II/histidine kinase"/>
    <property type="match status" value="1"/>
</dbReference>
<dbReference type="InterPro" id="IPR003594">
    <property type="entry name" value="HATPase_dom"/>
</dbReference>
<feature type="domain" description="PAS" evidence="7">
    <location>
        <begin position="43"/>
        <end position="85"/>
    </location>
</feature>
<reference evidence="9 10" key="1">
    <citation type="submission" date="2019-11" db="EMBL/GenBank/DDBJ databases">
        <authorList>
            <person name="Im W.T."/>
        </authorList>
    </citation>
    <scope>NUCLEOTIDE SEQUENCE [LARGE SCALE GENOMIC DNA]</scope>
    <source>
        <strain evidence="9 10">SB-02</strain>
    </source>
</reference>
<feature type="domain" description="PAS" evidence="7">
    <location>
        <begin position="788"/>
        <end position="858"/>
    </location>
</feature>
<dbReference type="InterPro" id="IPR036890">
    <property type="entry name" value="HATPase_C_sf"/>
</dbReference>
<dbReference type="InterPro" id="IPR000700">
    <property type="entry name" value="PAS-assoc_C"/>
</dbReference>
<feature type="domain" description="PAS" evidence="7">
    <location>
        <begin position="913"/>
        <end position="984"/>
    </location>
</feature>
<dbReference type="CDD" id="cd16917">
    <property type="entry name" value="HATPase_UhpB-NarQ-NarX-like"/>
    <property type="match status" value="1"/>
</dbReference>
<dbReference type="InterPro" id="IPR003018">
    <property type="entry name" value="GAF"/>
</dbReference>
<evidence type="ECO:0000259" key="7">
    <source>
        <dbReference type="PROSITE" id="PS50112"/>
    </source>
</evidence>
<evidence type="ECO:0000313" key="9">
    <source>
        <dbReference type="EMBL" id="QGW27663.1"/>
    </source>
</evidence>
<dbReference type="EMBL" id="CP046566">
    <property type="protein sequence ID" value="QGW27663.1"/>
    <property type="molecule type" value="Genomic_DNA"/>
</dbReference>
<dbReference type="Gene3D" id="3.30.450.20">
    <property type="entry name" value="PAS domain"/>
    <property type="match status" value="9"/>
</dbReference>
<dbReference type="InterPro" id="IPR052162">
    <property type="entry name" value="Sensor_kinase/Photoreceptor"/>
</dbReference>
<protein>
    <recommendedName>
        <fullName evidence="2">histidine kinase</fullName>
        <ecNumber evidence="2">2.7.13.3</ecNumber>
    </recommendedName>
</protein>
<dbReference type="Pfam" id="PF02518">
    <property type="entry name" value="HATPase_c"/>
    <property type="match status" value="1"/>
</dbReference>
<evidence type="ECO:0000313" key="10">
    <source>
        <dbReference type="Proteomes" id="UP000426027"/>
    </source>
</evidence>
<dbReference type="RefSeq" id="WP_157477644.1">
    <property type="nucleotide sequence ID" value="NZ_CP046566.1"/>
</dbReference>
<dbReference type="SMART" id="SM00065">
    <property type="entry name" value="GAF"/>
    <property type="match status" value="2"/>
</dbReference>
<dbReference type="InterPro" id="IPR013656">
    <property type="entry name" value="PAS_4"/>
</dbReference>
<dbReference type="InterPro" id="IPR000014">
    <property type="entry name" value="PAS"/>
</dbReference>
<dbReference type="KEGG" id="fls:GLV81_05775"/>
<keyword evidence="4" id="KW-0808">Transferase</keyword>
<dbReference type="InterPro" id="IPR035965">
    <property type="entry name" value="PAS-like_dom_sf"/>
</dbReference>
<dbReference type="InterPro" id="IPR029016">
    <property type="entry name" value="GAF-like_dom_sf"/>
</dbReference>
<feature type="domain" description="PAS" evidence="7">
    <location>
        <begin position="1307"/>
        <end position="1364"/>
    </location>
</feature>
<dbReference type="EC" id="2.7.13.3" evidence="2"/>
<dbReference type="SMART" id="SM00086">
    <property type="entry name" value="PAC"/>
    <property type="match status" value="6"/>
</dbReference>
<dbReference type="SMART" id="SM00387">
    <property type="entry name" value="HATPase_c"/>
    <property type="match status" value="1"/>
</dbReference>
<evidence type="ECO:0000256" key="2">
    <source>
        <dbReference type="ARBA" id="ARBA00012438"/>
    </source>
</evidence>
<dbReference type="GO" id="GO:0006355">
    <property type="term" value="P:regulation of DNA-templated transcription"/>
    <property type="evidence" value="ECO:0007669"/>
    <property type="project" value="InterPro"/>
</dbReference>
<dbReference type="InterPro" id="IPR001610">
    <property type="entry name" value="PAC"/>
</dbReference>
<evidence type="ECO:0000259" key="6">
    <source>
        <dbReference type="PROSITE" id="PS50109"/>
    </source>
</evidence>
<dbReference type="GO" id="GO:0046983">
    <property type="term" value="F:protein dimerization activity"/>
    <property type="evidence" value="ECO:0007669"/>
    <property type="project" value="InterPro"/>
</dbReference>
<dbReference type="PANTHER" id="PTHR43304">
    <property type="entry name" value="PHYTOCHROME-LIKE PROTEIN CPH1"/>
    <property type="match status" value="1"/>
</dbReference>
<dbReference type="Gene3D" id="3.30.450.40">
    <property type="match status" value="2"/>
</dbReference>
<dbReference type="GO" id="GO:0000155">
    <property type="term" value="F:phosphorelay sensor kinase activity"/>
    <property type="evidence" value="ECO:0007669"/>
    <property type="project" value="InterPro"/>
</dbReference>
<feature type="domain" description="PAC" evidence="8">
    <location>
        <begin position="1122"/>
        <end position="1173"/>
    </location>
</feature>
<dbReference type="Pfam" id="PF00989">
    <property type="entry name" value="PAS"/>
    <property type="match status" value="1"/>
</dbReference>
<dbReference type="SMART" id="SM00091">
    <property type="entry name" value="PAS"/>
    <property type="match status" value="9"/>
</dbReference>
<dbReference type="SUPFAM" id="SSF55785">
    <property type="entry name" value="PYP-like sensor domain (PAS domain)"/>
    <property type="match status" value="9"/>
</dbReference>
<dbReference type="Proteomes" id="UP000426027">
    <property type="component" value="Chromosome"/>
</dbReference>